<keyword evidence="11" id="KW-1185">Reference proteome</keyword>
<feature type="region of interest" description="Disordered" evidence="8">
    <location>
        <begin position="275"/>
        <end position="301"/>
    </location>
</feature>
<proteinExistence type="inferred from homology"/>
<keyword evidence="7 9" id="KW-0472">Membrane</keyword>
<keyword evidence="6 9" id="KW-1133">Transmembrane helix</keyword>
<gene>
    <name evidence="10" type="ORF">PAQ31011_03792</name>
</gene>
<evidence type="ECO:0000256" key="1">
    <source>
        <dbReference type="ARBA" id="ARBA00004651"/>
    </source>
</evidence>
<evidence type="ECO:0000256" key="3">
    <source>
        <dbReference type="ARBA" id="ARBA00022448"/>
    </source>
</evidence>
<evidence type="ECO:0000256" key="9">
    <source>
        <dbReference type="SAM" id="Phobius"/>
    </source>
</evidence>
<dbReference type="GO" id="GO:1903785">
    <property type="term" value="P:L-valine transmembrane transport"/>
    <property type="evidence" value="ECO:0007669"/>
    <property type="project" value="TreeGrafter"/>
</dbReference>
<keyword evidence="3" id="KW-0813">Transport</keyword>
<evidence type="ECO:0000256" key="4">
    <source>
        <dbReference type="ARBA" id="ARBA00022475"/>
    </source>
</evidence>
<evidence type="ECO:0000256" key="8">
    <source>
        <dbReference type="SAM" id="MobiDB-lite"/>
    </source>
</evidence>
<comment type="similarity">
    <text evidence="2">Belongs to the AzlC family.</text>
</comment>
<feature type="compositionally biased region" description="Basic and acidic residues" evidence="8">
    <location>
        <begin position="285"/>
        <end position="301"/>
    </location>
</feature>
<dbReference type="Proteomes" id="UP000366819">
    <property type="component" value="Unassembled WGS sequence"/>
</dbReference>
<evidence type="ECO:0000256" key="6">
    <source>
        <dbReference type="ARBA" id="ARBA00022989"/>
    </source>
</evidence>
<evidence type="ECO:0000256" key="7">
    <source>
        <dbReference type="ARBA" id="ARBA00023136"/>
    </source>
</evidence>
<keyword evidence="4" id="KW-1003">Cell membrane</keyword>
<dbReference type="AlphaFoldDB" id="A0A5E4XAQ5"/>
<protein>
    <submittedName>
        <fullName evidence="10">Branched-chain amino acid permease</fullName>
    </submittedName>
</protein>
<name>A0A5E4XAQ5_9BURK</name>
<dbReference type="EMBL" id="CABPSN010000005">
    <property type="protein sequence ID" value="VVE33481.1"/>
    <property type="molecule type" value="Genomic_DNA"/>
</dbReference>
<feature type="transmembrane region" description="Helical" evidence="9">
    <location>
        <begin position="91"/>
        <end position="112"/>
    </location>
</feature>
<dbReference type="GO" id="GO:0005886">
    <property type="term" value="C:plasma membrane"/>
    <property type="evidence" value="ECO:0007669"/>
    <property type="project" value="UniProtKB-SubCell"/>
</dbReference>
<feature type="transmembrane region" description="Helical" evidence="9">
    <location>
        <begin position="208"/>
        <end position="225"/>
    </location>
</feature>
<keyword evidence="5 9" id="KW-0812">Transmembrane</keyword>
<dbReference type="Pfam" id="PF03591">
    <property type="entry name" value="AzlC"/>
    <property type="match status" value="1"/>
</dbReference>
<accession>A0A5E4XAQ5</accession>
<feature type="transmembrane region" description="Helical" evidence="9">
    <location>
        <begin position="165"/>
        <end position="196"/>
    </location>
</feature>
<feature type="transmembrane region" description="Helical" evidence="9">
    <location>
        <begin position="124"/>
        <end position="145"/>
    </location>
</feature>
<comment type="subcellular location">
    <subcellularLocation>
        <location evidence="1">Cell membrane</location>
        <topology evidence="1">Multi-pass membrane protein</topology>
    </subcellularLocation>
</comment>
<reference evidence="10 11" key="1">
    <citation type="submission" date="2019-08" db="EMBL/GenBank/DDBJ databases">
        <authorList>
            <person name="Peeters C."/>
        </authorList>
    </citation>
    <scope>NUCLEOTIDE SEQUENCE [LARGE SCALE GENOMIC DNA]</scope>
    <source>
        <strain evidence="10 11">LMG 31011</strain>
    </source>
</reference>
<sequence length="301" mass="32008">MPDTASLTPALPPKPTMSMFRLPAAEREGFAAGFRIISPLLPAIFSWGLVTGVAMSKSVLTVPQAIGMSLMLYAGSAQLASLPLFAAGMPLWTILLTVGIVNLRFVIFSAGLQPHFSYLSLPRRIALGYVNGDLGFVMFMNQNFANGYVPGKEGTYYGITLSNWAVWHVSSILGIVLGALVPDSWGLGFAGTLALIPMMVHTINSRSTMLAVALASLIGVLAFDLPYRLNLVLGVLGALAAGMVCDELASRHAKRLALANPVRVPISTGDDVAANAPMATQSVEPQKDAVHEDRRTSGERR</sequence>
<feature type="transmembrane region" description="Helical" evidence="9">
    <location>
        <begin position="65"/>
        <end position="85"/>
    </location>
</feature>
<dbReference type="PANTHER" id="PTHR34979">
    <property type="entry name" value="INNER MEMBRANE PROTEIN YGAZ"/>
    <property type="match status" value="1"/>
</dbReference>
<organism evidence="10 11">
    <name type="scientific">Pandoraea aquatica</name>
    <dbReference type="NCBI Taxonomy" id="2508290"/>
    <lineage>
        <taxon>Bacteria</taxon>
        <taxon>Pseudomonadati</taxon>
        <taxon>Pseudomonadota</taxon>
        <taxon>Betaproteobacteria</taxon>
        <taxon>Burkholderiales</taxon>
        <taxon>Burkholderiaceae</taxon>
        <taxon>Pandoraea</taxon>
    </lineage>
</organism>
<evidence type="ECO:0000313" key="10">
    <source>
        <dbReference type="EMBL" id="VVE33481.1"/>
    </source>
</evidence>
<evidence type="ECO:0000256" key="5">
    <source>
        <dbReference type="ARBA" id="ARBA00022692"/>
    </source>
</evidence>
<dbReference type="InterPro" id="IPR011606">
    <property type="entry name" value="Brnchd-chn_aa_trnsp_permease"/>
</dbReference>
<dbReference type="PANTHER" id="PTHR34979:SF1">
    <property type="entry name" value="INNER MEMBRANE PROTEIN YGAZ"/>
    <property type="match status" value="1"/>
</dbReference>
<evidence type="ECO:0000256" key="2">
    <source>
        <dbReference type="ARBA" id="ARBA00010735"/>
    </source>
</evidence>
<feature type="transmembrane region" description="Helical" evidence="9">
    <location>
        <begin position="32"/>
        <end position="53"/>
    </location>
</feature>
<evidence type="ECO:0000313" key="11">
    <source>
        <dbReference type="Proteomes" id="UP000366819"/>
    </source>
</evidence>